<reference evidence="1 2" key="1">
    <citation type="submission" date="2019-10" db="EMBL/GenBank/DDBJ databases">
        <title>Taxonomy of Antarctic Massilia spp.: description of Massilia rubra sp. nov., Massilia aquatica sp. nov., Massilia mucilaginosa sp. nov., Massilia frigida sp. nov. isolated from streams, lakes and regoliths.</title>
        <authorList>
            <person name="Holochova P."/>
            <person name="Sedlacek I."/>
            <person name="Kralova S."/>
            <person name="Maslanova I."/>
            <person name="Busse H.-J."/>
            <person name="Stankova E."/>
            <person name="Vrbovska V."/>
            <person name="Kovarovic V."/>
            <person name="Bartak M."/>
            <person name="Svec P."/>
            <person name="Pantucek R."/>
        </authorList>
    </citation>
    <scope>NUCLEOTIDE SEQUENCE [LARGE SCALE GENOMIC DNA]</scope>
    <source>
        <strain evidence="1 2">CCM 8695</strain>
    </source>
</reference>
<keyword evidence="2" id="KW-1185">Reference proteome</keyword>
<dbReference type="EMBL" id="WHJG01000057">
    <property type="protein sequence ID" value="NHZ83639.1"/>
    <property type="molecule type" value="Genomic_DNA"/>
</dbReference>
<sequence>MSPQGGFWHVLPATLVGKNNYRRARSPTMTIPPDFHKNRSKYANLAATYDITPIRQFKLLPNRPEPGLHRELTDHAYQFIAAKKGGGTPFFFNTGSSSGKQLLQATGKTMPPLESWESVVGVPGPGPGPAVPPGPPVLPGAPVPGAMCALNAALLQLLNLFFLKHALDPTKPSGKLYKAINQHPGVPQYQAAHAINTILIQFKETSADLVNWLKAQVSAAKVRAFDFTILSNYLNTLQSQPPVVAI</sequence>
<accession>A0ABX0NIL3</accession>
<dbReference type="Proteomes" id="UP000621455">
    <property type="component" value="Unassembled WGS sequence"/>
</dbReference>
<protein>
    <submittedName>
        <fullName evidence="1">Uncharacterized protein</fullName>
    </submittedName>
</protein>
<name>A0ABX0NIL3_9BURK</name>
<dbReference type="RefSeq" id="WP_167093514.1">
    <property type="nucleotide sequence ID" value="NZ_WHJG01000057.1"/>
</dbReference>
<proteinExistence type="predicted"/>
<evidence type="ECO:0000313" key="1">
    <source>
        <dbReference type="EMBL" id="NHZ83639.1"/>
    </source>
</evidence>
<organism evidence="1 2">
    <name type="scientific">Massilia frigida</name>
    <dbReference type="NCBI Taxonomy" id="2609281"/>
    <lineage>
        <taxon>Bacteria</taxon>
        <taxon>Pseudomonadati</taxon>
        <taxon>Pseudomonadota</taxon>
        <taxon>Betaproteobacteria</taxon>
        <taxon>Burkholderiales</taxon>
        <taxon>Oxalobacteraceae</taxon>
        <taxon>Telluria group</taxon>
        <taxon>Massilia</taxon>
    </lineage>
</organism>
<comment type="caution">
    <text evidence="1">The sequence shown here is derived from an EMBL/GenBank/DDBJ whole genome shotgun (WGS) entry which is preliminary data.</text>
</comment>
<evidence type="ECO:0000313" key="2">
    <source>
        <dbReference type="Proteomes" id="UP000621455"/>
    </source>
</evidence>
<gene>
    <name evidence="1" type="ORF">F2P44_30875</name>
</gene>